<evidence type="ECO:0000313" key="1">
    <source>
        <dbReference type="EMBL" id="KFL98092.1"/>
    </source>
</evidence>
<protein>
    <submittedName>
        <fullName evidence="1">Uncharacterized protein</fullName>
    </submittedName>
</protein>
<dbReference type="EMBL" id="KN050674">
    <property type="protein sequence ID" value="KFL98092.1"/>
    <property type="molecule type" value="Genomic_DNA"/>
</dbReference>
<organism evidence="1 2">
    <name type="scientific">Lactobacillus gasseri SV-16A-US</name>
    <dbReference type="NCBI Taxonomy" id="575604"/>
    <lineage>
        <taxon>Bacteria</taxon>
        <taxon>Bacillati</taxon>
        <taxon>Bacillota</taxon>
        <taxon>Bacilli</taxon>
        <taxon>Lactobacillales</taxon>
        <taxon>Lactobacillaceae</taxon>
        <taxon>Lactobacillus</taxon>
    </lineage>
</organism>
<reference evidence="1 2" key="1">
    <citation type="submission" date="2010-03" db="EMBL/GenBank/DDBJ databases">
        <title>The Genome Sequence of Lactobacillus gasseri strain SV-16A-US.</title>
        <authorList>
            <consortium name="The Broad Institute Genome Sequencing Platform"/>
            <person name="Ward D."/>
            <person name="Earl A."/>
            <person name="Feldgarden M."/>
            <person name="Gevers D."/>
            <person name="Young S.K."/>
            <person name="Zeng Q."/>
            <person name="Koehrsen M."/>
            <person name="Alvarado L."/>
            <person name="Berlin A."/>
            <person name="Bochicchio J."/>
            <person name="Borenstein D."/>
            <person name="Chapman S.B."/>
            <person name="Chen Z."/>
            <person name="Engels R."/>
            <person name="Freedman E."/>
            <person name="Gellesch M."/>
            <person name="Goldberg J."/>
            <person name="Griggs A."/>
            <person name="Gujja S."/>
            <person name="Heilman E."/>
            <person name="Heiman D."/>
            <person name="Hepburn T."/>
            <person name="Howarth C."/>
            <person name="Jen D."/>
            <person name="Larson L."/>
            <person name="Mehta T."/>
            <person name="Park D."/>
            <person name="Pearson M."/>
            <person name="Roberts A."/>
            <person name="Saif S."/>
            <person name="Shea T."/>
            <person name="Shenoy N."/>
            <person name="Sisk P."/>
            <person name="Stolte C."/>
            <person name="Sykes S."/>
            <person name="Thomson T."/>
            <person name="Walk T."/>
            <person name="White J."/>
            <person name="Yandava C."/>
            <person name="Liu Y."/>
            <person name="Xu Q."/>
            <person name="Haas B."/>
            <person name="Nusbaum C."/>
            <person name="Birren B."/>
        </authorList>
    </citation>
    <scope>NUCLEOTIDE SEQUENCE [LARGE SCALE GENOMIC DNA]</scope>
    <source>
        <strain evidence="1 2">SV-16A-US</strain>
    </source>
</reference>
<evidence type="ECO:0000313" key="2">
    <source>
        <dbReference type="Proteomes" id="UP000030761"/>
    </source>
</evidence>
<dbReference type="Proteomes" id="UP000030761">
    <property type="component" value="Unassembled WGS sequence"/>
</dbReference>
<accession>A0AB34P279</accession>
<dbReference type="AlphaFoldDB" id="A0AB34P279"/>
<sequence>MSMAKELKLNTFADYVANARYIPLNDRQKRARAKEEKARKKRIADRTKEVRRMKYTSKERQAYLKALRYGRRQKAGGEFKAVPKVKFNGGSLGVMKDGNGVVRVIANHPEKGMVTILGPRGPKDATNFSTVAVSTSHGSKAAKMIKSALASVSKGKYKLGSTGSRGG</sequence>
<gene>
    <name evidence="1" type="ORF">HMPREF5175_00934</name>
</gene>
<name>A0AB34P279_LACGS</name>
<proteinExistence type="predicted"/>